<organism evidence="1 2">
    <name type="scientific">Pseudomonas fontis</name>
    <dbReference type="NCBI Taxonomy" id="2942633"/>
    <lineage>
        <taxon>Bacteria</taxon>
        <taxon>Pseudomonadati</taxon>
        <taxon>Pseudomonadota</taxon>
        <taxon>Gammaproteobacteria</taxon>
        <taxon>Pseudomonadales</taxon>
        <taxon>Pseudomonadaceae</taxon>
        <taxon>Pseudomonas</taxon>
    </lineage>
</organism>
<evidence type="ECO:0000313" key="1">
    <source>
        <dbReference type="EMBL" id="MDD0992053.1"/>
    </source>
</evidence>
<gene>
    <name evidence="1" type="ORF">M5G11_16080</name>
</gene>
<proteinExistence type="predicted"/>
<sequence length="141" mass="14665">MEISKGIPLATTSRSIAELNLPQVKSNANFAHDLKAAAEGLRKAEEVERGIGRLDADNAPHNAANVVMKGDQLVATIYKSGVVAVTDAYAAQLKNLNLPGDNSGELGSLRAAMIAKAVGGEVMNANTSSSASWQSRFSAKA</sequence>
<evidence type="ECO:0000313" key="2">
    <source>
        <dbReference type="Proteomes" id="UP001148203"/>
    </source>
</evidence>
<dbReference type="Proteomes" id="UP001148203">
    <property type="component" value="Unassembled WGS sequence"/>
</dbReference>
<comment type="caution">
    <text evidence="1">The sequence shown here is derived from an EMBL/GenBank/DDBJ whole genome shotgun (WGS) entry which is preliminary data.</text>
</comment>
<protein>
    <submittedName>
        <fullName evidence="1">Uncharacterized protein</fullName>
    </submittedName>
</protein>
<dbReference type="EMBL" id="JAMDGY010000049">
    <property type="protein sequence ID" value="MDD0992053.1"/>
    <property type="molecule type" value="Genomic_DNA"/>
</dbReference>
<keyword evidence="2" id="KW-1185">Reference proteome</keyword>
<accession>A0ABT5NV49</accession>
<name>A0ABT5NV49_9PSED</name>
<dbReference type="RefSeq" id="WP_273910594.1">
    <property type="nucleotide sequence ID" value="NZ_JAMDGX010000030.1"/>
</dbReference>
<reference evidence="1 2" key="1">
    <citation type="submission" date="2022-05" db="EMBL/GenBank/DDBJ databases">
        <title>Novel Pseudomonas spp. Isolated from a Rainbow Trout Aquaculture Facility.</title>
        <authorList>
            <person name="Testerman T."/>
            <person name="Graf J."/>
        </authorList>
    </citation>
    <scope>NUCLEOTIDE SEQUENCE [LARGE SCALE GENOMIC DNA]</scope>
    <source>
        <strain evidence="1 2">ID681</strain>
    </source>
</reference>